<dbReference type="InterPro" id="IPR050266">
    <property type="entry name" value="AB_hydrolase_sf"/>
</dbReference>
<protein>
    <submittedName>
        <fullName evidence="2">Alpha/beta fold hydrolase</fullName>
    </submittedName>
</protein>
<sequence>MAERLSVLSVREAGSGTPLVLLHAFPLSARMWQAQLDELPGTDGSDARVLAVDLRGFGGTELGADAPSLDLLADDIALLLDRAGIEEAVVGGVSMGGYVAMAFARRHGERLAGLLLADTKGTADTDQARANRERVASAVLARNSVRLLVDEQLPAPLLGATTASRAPELVAHVASLIEAASPEAVAWAQRAMAARPDSLADLRKVDVPSLVVVGAEDVLTPPSDAEALAEALPQSELTILPGAGHLSPLEVPEAFNTAVRSLLARVD</sequence>
<dbReference type="AlphaFoldDB" id="A0A931AXX5"/>
<organism evidence="2 3">
    <name type="scientific">Streptacidiphilus fuscans</name>
    <dbReference type="NCBI Taxonomy" id="2789292"/>
    <lineage>
        <taxon>Bacteria</taxon>
        <taxon>Bacillati</taxon>
        <taxon>Actinomycetota</taxon>
        <taxon>Actinomycetes</taxon>
        <taxon>Kitasatosporales</taxon>
        <taxon>Streptomycetaceae</taxon>
        <taxon>Streptacidiphilus</taxon>
    </lineage>
</organism>
<evidence type="ECO:0000313" key="3">
    <source>
        <dbReference type="Proteomes" id="UP000657385"/>
    </source>
</evidence>
<dbReference type="EMBL" id="JADPRT010000002">
    <property type="protein sequence ID" value="MBF9067454.1"/>
    <property type="molecule type" value="Genomic_DNA"/>
</dbReference>
<evidence type="ECO:0000259" key="1">
    <source>
        <dbReference type="Pfam" id="PF00561"/>
    </source>
</evidence>
<dbReference type="GO" id="GO:0016787">
    <property type="term" value="F:hydrolase activity"/>
    <property type="evidence" value="ECO:0007669"/>
    <property type="project" value="UniProtKB-KW"/>
</dbReference>
<accession>A0A931AXX5</accession>
<dbReference type="RefSeq" id="WP_196192635.1">
    <property type="nucleotide sequence ID" value="NZ_JADPRT010000002.1"/>
</dbReference>
<feature type="domain" description="AB hydrolase-1" evidence="1">
    <location>
        <begin position="18"/>
        <end position="250"/>
    </location>
</feature>
<dbReference type="PANTHER" id="PTHR43798">
    <property type="entry name" value="MONOACYLGLYCEROL LIPASE"/>
    <property type="match status" value="1"/>
</dbReference>
<name>A0A931AXX5_9ACTN</name>
<evidence type="ECO:0000313" key="2">
    <source>
        <dbReference type="EMBL" id="MBF9067454.1"/>
    </source>
</evidence>
<dbReference type="PRINTS" id="PR00111">
    <property type="entry name" value="ABHYDROLASE"/>
</dbReference>
<dbReference type="Proteomes" id="UP000657385">
    <property type="component" value="Unassembled WGS sequence"/>
</dbReference>
<dbReference type="InterPro" id="IPR000639">
    <property type="entry name" value="Epox_hydrolase-like"/>
</dbReference>
<proteinExistence type="predicted"/>
<gene>
    <name evidence="2" type="ORF">I2501_05300</name>
</gene>
<reference evidence="2" key="1">
    <citation type="submission" date="2020-11" db="EMBL/GenBank/DDBJ databases">
        <title>Isolation and identification of active actinomycetes.</title>
        <authorList>
            <person name="Yu B."/>
        </authorList>
    </citation>
    <scope>NUCLEOTIDE SEQUENCE</scope>
    <source>
        <strain evidence="2">NEAU-YB345</strain>
    </source>
</reference>
<keyword evidence="3" id="KW-1185">Reference proteome</keyword>
<comment type="caution">
    <text evidence="2">The sequence shown here is derived from an EMBL/GenBank/DDBJ whole genome shotgun (WGS) entry which is preliminary data.</text>
</comment>
<dbReference type="InterPro" id="IPR000073">
    <property type="entry name" value="AB_hydrolase_1"/>
</dbReference>
<dbReference type="Gene3D" id="3.40.50.1820">
    <property type="entry name" value="alpha/beta hydrolase"/>
    <property type="match status" value="1"/>
</dbReference>
<dbReference type="PRINTS" id="PR00412">
    <property type="entry name" value="EPOXHYDRLASE"/>
</dbReference>
<keyword evidence="2" id="KW-0378">Hydrolase</keyword>
<dbReference type="SUPFAM" id="SSF53474">
    <property type="entry name" value="alpha/beta-Hydrolases"/>
    <property type="match status" value="1"/>
</dbReference>
<dbReference type="InterPro" id="IPR029058">
    <property type="entry name" value="AB_hydrolase_fold"/>
</dbReference>
<dbReference type="Pfam" id="PF00561">
    <property type="entry name" value="Abhydrolase_1"/>
    <property type="match status" value="1"/>
</dbReference>